<evidence type="ECO:0000259" key="13">
    <source>
        <dbReference type="Pfam" id="PF02163"/>
    </source>
</evidence>
<protein>
    <submittedName>
        <fullName evidence="14">Site-2 protease family protein</fullName>
    </submittedName>
</protein>
<keyword evidence="15" id="KW-1185">Reference proteome</keyword>
<keyword evidence="4 14" id="KW-0645">Protease</keyword>
<comment type="cofactor">
    <cofactor evidence="1">
        <name>Zn(2+)</name>
        <dbReference type="ChEBI" id="CHEBI:29105"/>
    </cofactor>
</comment>
<evidence type="ECO:0000313" key="15">
    <source>
        <dbReference type="Proteomes" id="UP001597502"/>
    </source>
</evidence>
<dbReference type="InterPro" id="IPR008915">
    <property type="entry name" value="Peptidase_M50"/>
</dbReference>
<evidence type="ECO:0000256" key="6">
    <source>
        <dbReference type="ARBA" id="ARBA00022723"/>
    </source>
</evidence>
<evidence type="ECO:0000256" key="12">
    <source>
        <dbReference type="SAM" id="Phobius"/>
    </source>
</evidence>
<feature type="transmembrane region" description="Helical" evidence="12">
    <location>
        <begin position="12"/>
        <end position="41"/>
    </location>
</feature>
<evidence type="ECO:0000256" key="8">
    <source>
        <dbReference type="ARBA" id="ARBA00022833"/>
    </source>
</evidence>
<comment type="similarity">
    <text evidence="3">Belongs to the peptidase M50B family.</text>
</comment>
<dbReference type="GO" id="GO:0008233">
    <property type="term" value="F:peptidase activity"/>
    <property type="evidence" value="ECO:0007669"/>
    <property type="project" value="UniProtKB-KW"/>
</dbReference>
<accession>A0ABW5V4M6</accession>
<evidence type="ECO:0000256" key="10">
    <source>
        <dbReference type="ARBA" id="ARBA00023049"/>
    </source>
</evidence>
<evidence type="ECO:0000256" key="1">
    <source>
        <dbReference type="ARBA" id="ARBA00001947"/>
    </source>
</evidence>
<keyword evidence="11 12" id="KW-0472">Membrane</keyword>
<feature type="domain" description="Peptidase M50" evidence="13">
    <location>
        <begin position="111"/>
        <end position="161"/>
    </location>
</feature>
<reference evidence="15" key="1">
    <citation type="journal article" date="2019" name="Int. J. Syst. Evol. Microbiol.">
        <title>The Global Catalogue of Microorganisms (GCM) 10K type strain sequencing project: providing services to taxonomists for standard genome sequencing and annotation.</title>
        <authorList>
            <consortium name="The Broad Institute Genomics Platform"/>
            <consortium name="The Broad Institute Genome Sequencing Center for Infectious Disease"/>
            <person name="Wu L."/>
            <person name="Ma J."/>
        </authorList>
    </citation>
    <scope>NUCLEOTIDE SEQUENCE [LARGE SCALE GENOMIC DNA]</scope>
    <source>
        <strain evidence="15">TISTR 1535</strain>
    </source>
</reference>
<keyword evidence="6" id="KW-0479">Metal-binding</keyword>
<comment type="subcellular location">
    <subcellularLocation>
        <location evidence="2">Membrane</location>
        <topology evidence="2">Multi-pass membrane protein</topology>
    </subcellularLocation>
</comment>
<proteinExistence type="inferred from homology"/>
<organism evidence="14 15">
    <name type="scientific">Lentibacillus juripiscarius</name>
    <dbReference type="NCBI Taxonomy" id="257446"/>
    <lineage>
        <taxon>Bacteria</taxon>
        <taxon>Bacillati</taxon>
        <taxon>Bacillota</taxon>
        <taxon>Bacilli</taxon>
        <taxon>Bacillales</taxon>
        <taxon>Bacillaceae</taxon>
        <taxon>Lentibacillus</taxon>
    </lineage>
</organism>
<evidence type="ECO:0000256" key="4">
    <source>
        <dbReference type="ARBA" id="ARBA00022670"/>
    </source>
</evidence>
<dbReference type="SUPFAM" id="SSF50729">
    <property type="entry name" value="PH domain-like"/>
    <property type="match status" value="1"/>
</dbReference>
<feature type="domain" description="Peptidase M50" evidence="13">
    <location>
        <begin position="32"/>
        <end position="104"/>
    </location>
</feature>
<evidence type="ECO:0000313" key="14">
    <source>
        <dbReference type="EMBL" id="MFD2759550.1"/>
    </source>
</evidence>
<evidence type="ECO:0000256" key="9">
    <source>
        <dbReference type="ARBA" id="ARBA00022989"/>
    </source>
</evidence>
<gene>
    <name evidence="14" type="ORF">ACFSUO_00920</name>
</gene>
<evidence type="ECO:0000256" key="2">
    <source>
        <dbReference type="ARBA" id="ARBA00004141"/>
    </source>
</evidence>
<evidence type="ECO:0000256" key="3">
    <source>
        <dbReference type="ARBA" id="ARBA00007931"/>
    </source>
</evidence>
<dbReference type="Proteomes" id="UP001597502">
    <property type="component" value="Unassembled WGS sequence"/>
</dbReference>
<dbReference type="Pfam" id="PF02163">
    <property type="entry name" value="Peptidase_M50"/>
    <property type="match status" value="2"/>
</dbReference>
<evidence type="ECO:0000256" key="7">
    <source>
        <dbReference type="ARBA" id="ARBA00022801"/>
    </source>
</evidence>
<name>A0ABW5V4M6_9BACI</name>
<sequence>MTLRRFLPPIHIHPVLLVFIIISFLTGTFIELMIILGIVLIHELGHFMMASAFRWRIRGIILWVFGGVMDTDEHGTRPLHEEILVTIAGPLQHLFIYMLLLFLSGNQFAPSSMVEMAFFYNTVILLFNLLPIWPLDGGKLLFLIFSGLFPYRRAYHSILLFSLCLNVLLILLLLLAVPFTLSAFVLFSFLTMENRKSWKERYYVFIRFLLRRYQGEASIKRVHSIEVSCHSFLMDVFNHFRRDRKHTIYVTFPGNNRQAMDEMDCLHSYFHERYYQKPIGEIVRHVS</sequence>
<dbReference type="RefSeq" id="WP_382390132.1">
    <property type="nucleotide sequence ID" value="NZ_JBHUNA010000001.1"/>
</dbReference>
<comment type="caution">
    <text evidence="14">The sequence shown here is derived from an EMBL/GenBank/DDBJ whole genome shotgun (WGS) entry which is preliminary data.</text>
</comment>
<keyword evidence="7" id="KW-0378">Hydrolase</keyword>
<dbReference type="GO" id="GO:0006508">
    <property type="term" value="P:proteolysis"/>
    <property type="evidence" value="ECO:0007669"/>
    <property type="project" value="UniProtKB-KW"/>
</dbReference>
<feature type="transmembrane region" description="Helical" evidence="12">
    <location>
        <begin position="83"/>
        <end position="105"/>
    </location>
</feature>
<feature type="transmembrane region" description="Helical" evidence="12">
    <location>
        <begin position="117"/>
        <end position="134"/>
    </location>
</feature>
<dbReference type="EMBL" id="JBHUNA010000001">
    <property type="protein sequence ID" value="MFD2759550.1"/>
    <property type="molecule type" value="Genomic_DNA"/>
</dbReference>
<keyword evidence="8" id="KW-0862">Zinc</keyword>
<evidence type="ECO:0000256" key="11">
    <source>
        <dbReference type="ARBA" id="ARBA00023136"/>
    </source>
</evidence>
<keyword evidence="10" id="KW-0482">Metalloprotease</keyword>
<keyword evidence="5 12" id="KW-0812">Transmembrane</keyword>
<evidence type="ECO:0000256" key="5">
    <source>
        <dbReference type="ARBA" id="ARBA00022692"/>
    </source>
</evidence>
<feature type="transmembrane region" description="Helical" evidence="12">
    <location>
        <begin position="154"/>
        <end position="187"/>
    </location>
</feature>
<dbReference type="PANTHER" id="PTHR39188:SF3">
    <property type="entry name" value="STAGE IV SPORULATION PROTEIN FB"/>
    <property type="match status" value="1"/>
</dbReference>
<dbReference type="PANTHER" id="PTHR39188">
    <property type="entry name" value="MEMBRANE-ASSOCIATED ZINC METALLOPROTEASE M50B"/>
    <property type="match status" value="1"/>
</dbReference>
<keyword evidence="9 12" id="KW-1133">Transmembrane helix</keyword>